<keyword evidence="2" id="KW-0175">Coiled coil</keyword>
<dbReference type="PANTHER" id="PTHR21393:SF0">
    <property type="entry name" value="SMALL RIBOSOMAL SUBUNIT PROTEIN MS27"/>
    <property type="match status" value="1"/>
</dbReference>
<reference evidence="3" key="1">
    <citation type="submission" date="2019-08" db="EMBL/GenBank/DDBJ databases">
        <title>The genome of the North American firefly Photinus pyralis.</title>
        <authorList>
            <consortium name="Photinus pyralis genome working group"/>
            <person name="Fallon T.R."/>
            <person name="Sander Lower S.E."/>
            <person name="Weng J.-K."/>
        </authorList>
    </citation>
    <scope>NUCLEOTIDE SEQUENCE</scope>
    <source>
        <strain evidence="3">TRF0915ILg1</strain>
        <tissue evidence="3">Whole body</tissue>
    </source>
</reference>
<evidence type="ECO:0000256" key="1">
    <source>
        <dbReference type="ARBA" id="ARBA00004173"/>
    </source>
</evidence>
<dbReference type="InterPro" id="IPR034913">
    <property type="entry name" value="mS27/PTCD2"/>
</dbReference>
<gene>
    <name evidence="3" type="ORF">ILUMI_22066</name>
</gene>
<evidence type="ECO:0008006" key="5">
    <source>
        <dbReference type="Google" id="ProtNLM"/>
    </source>
</evidence>
<dbReference type="Proteomes" id="UP000801492">
    <property type="component" value="Unassembled WGS sequence"/>
</dbReference>
<feature type="coiled-coil region" evidence="2">
    <location>
        <begin position="266"/>
        <end position="409"/>
    </location>
</feature>
<accession>A0A8K0G389</accession>
<dbReference type="OrthoDB" id="19830at2759"/>
<dbReference type="EMBL" id="VTPC01090222">
    <property type="protein sequence ID" value="KAF2884098.1"/>
    <property type="molecule type" value="Genomic_DNA"/>
</dbReference>
<evidence type="ECO:0000313" key="4">
    <source>
        <dbReference type="Proteomes" id="UP000801492"/>
    </source>
</evidence>
<evidence type="ECO:0000313" key="3">
    <source>
        <dbReference type="EMBL" id="KAF2884098.1"/>
    </source>
</evidence>
<proteinExistence type="predicted"/>
<organism evidence="3 4">
    <name type="scientific">Ignelater luminosus</name>
    <name type="common">Cucubano</name>
    <name type="synonym">Pyrophorus luminosus</name>
    <dbReference type="NCBI Taxonomy" id="2038154"/>
    <lineage>
        <taxon>Eukaryota</taxon>
        <taxon>Metazoa</taxon>
        <taxon>Ecdysozoa</taxon>
        <taxon>Arthropoda</taxon>
        <taxon>Hexapoda</taxon>
        <taxon>Insecta</taxon>
        <taxon>Pterygota</taxon>
        <taxon>Neoptera</taxon>
        <taxon>Endopterygota</taxon>
        <taxon>Coleoptera</taxon>
        <taxon>Polyphaga</taxon>
        <taxon>Elateriformia</taxon>
        <taxon>Elateroidea</taxon>
        <taxon>Elateridae</taxon>
        <taxon>Agrypninae</taxon>
        <taxon>Pyrophorini</taxon>
        <taxon>Ignelater</taxon>
    </lineage>
</organism>
<comment type="caution">
    <text evidence="3">The sequence shown here is derived from an EMBL/GenBank/DDBJ whole genome shotgun (WGS) entry which is preliminary data.</text>
</comment>
<dbReference type="GO" id="GO:0005739">
    <property type="term" value="C:mitochondrion"/>
    <property type="evidence" value="ECO:0007669"/>
    <property type="project" value="UniProtKB-SubCell"/>
</dbReference>
<dbReference type="Pfam" id="PF10037">
    <property type="entry name" value="MRP-S27"/>
    <property type="match status" value="1"/>
</dbReference>
<name>A0A8K0G389_IGNLU</name>
<comment type="subcellular location">
    <subcellularLocation>
        <location evidence="1">Mitochondrion</location>
    </subcellularLocation>
</comment>
<dbReference type="AlphaFoldDB" id="A0A8K0G389"/>
<sequence>MFKLLNTVIVSACKSKGIPQKLSQLIQSRTFLSQAYYCNEVWEQRFQDPLLQKVNLDELYNELDQKYQKSRNISAVDVDIFVNAVKEETYDDEMLDLVHKLRMSADSYNSLSSTSHGIIRNLSNFGKTEQLLSVLDDRLNYGIFLDDYTANLLLDTFWKKKDYLSGARTASQLMLQEEFEHPLCTSLSLLHCYNYLLNPTEWPQPPKPDEPEEEVKIRVNYLRNPYDDNHFDLRDPIKIVGKTLLMATKQLRNTLDKSLHLLGLALFEANEEANQLIEKLSKNNDKIYEDILKLIPEENSIKLQMKKLQTESADIQQLLQENVKLAEQKVAEKDVALQCETYAKWEQERKQALERQHERLLTAKRLANIEETQKQLKEKEELLWYFENEEKIELQIEEKKALLEEHAKKHQTKPKIKTDDTYLPPEIVKKYVQ</sequence>
<evidence type="ECO:0000256" key="2">
    <source>
        <dbReference type="SAM" id="Coils"/>
    </source>
</evidence>
<keyword evidence="4" id="KW-1185">Reference proteome</keyword>
<dbReference type="InterPro" id="IPR019266">
    <property type="entry name" value="Ribosomal_mS27"/>
</dbReference>
<dbReference type="PANTHER" id="PTHR21393">
    <property type="entry name" value="MITOCHONDRIAL 28S RIBOSOMAL PROTEIN S27"/>
    <property type="match status" value="1"/>
</dbReference>
<protein>
    <recommendedName>
        <fullName evidence="5">28S ribosomal protein S27, mitochondrial</fullName>
    </recommendedName>
</protein>